<accession>A0A2H9T2C2</accession>
<reference evidence="2" key="1">
    <citation type="journal article" date="2017" name="Appl. Environ. Microbiol.">
        <title>Molecular characterization of an Endozoicomonas-like organism causing infection in king scallop Pecten maximus L.</title>
        <authorList>
            <person name="Cano I."/>
            <person name="van Aerle R."/>
            <person name="Ross S."/>
            <person name="Verner-Jeffreys D.W."/>
            <person name="Paley R.K."/>
            <person name="Rimmer G."/>
            <person name="Ryder D."/>
            <person name="Hooper P."/>
            <person name="Stone D."/>
            <person name="Feist S.W."/>
        </authorList>
    </citation>
    <scope>NUCLEOTIDE SEQUENCE</scope>
</reference>
<feature type="compositionally biased region" description="Basic and acidic residues" evidence="1">
    <location>
        <begin position="32"/>
        <end position="43"/>
    </location>
</feature>
<name>A0A2H9T2C2_9ZZZZ</name>
<dbReference type="EMBL" id="NSIT01000710">
    <property type="protein sequence ID" value="PJE77358.1"/>
    <property type="molecule type" value="Genomic_DNA"/>
</dbReference>
<protein>
    <submittedName>
        <fullName evidence="2">Uncharacterized protein</fullName>
    </submittedName>
</protein>
<organism evidence="2">
    <name type="scientific">invertebrate metagenome</name>
    <dbReference type="NCBI Taxonomy" id="1711999"/>
    <lineage>
        <taxon>unclassified sequences</taxon>
        <taxon>metagenomes</taxon>
        <taxon>organismal metagenomes</taxon>
    </lineage>
</organism>
<comment type="caution">
    <text evidence="2">The sequence shown here is derived from an EMBL/GenBank/DDBJ whole genome shotgun (WGS) entry which is preliminary data.</text>
</comment>
<evidence type="ECO:0000313" key="2">
    <source>
        <dbReference type="EMBL" id="PJE77358.1"/>
    </source>
</evidence>
<sequence length="82" mass="9561">MANFLAWAYLQINTLSCYQFCHGEASSTEPPETEKKEKKEKDGLGPVRPRLSRPFPSDPVRSRQIPSVPVRSRLWNRYNSFY</sequence>
<evidence type="ECO:0000256" key="1">
    <source>
        <dbReference type="SAM" id="MobiDB-lite"/>
    </source>
</evidence>
<feature type="region of interest" description="Disordered" evidence="1">
    <location>
        <begin position="24"/>
        <end position="64"/>
    </location>
</feature>
<proteinExistence type="predicted"/>
<dbReference type="AlphaFoldDB" id="A0A2H9T2C2"/>
<gene>
    <name evidence="2" type="ORF">CI610_03722</name>
</gene>